<gene>
    <name evidence="1" type="ORF">FOMPIDRAFT_161966</name>
</gene>
<dbReference type="InParanoid" id="S8DMF4"/>
<organism evidence="1 2">
    <name type="scientific">Fomitopsis schrenkii</name>
    <name type="common">Brown rot fungus</name>
    <dbReference type="NCBI Taxonomy" id="2126942"/>
    <lineage>
        <taxon>Eukaryota</taxon>
        <taxon>Fungi</taxon>
        <taxon>Dikarya</taxon>
        <taxon>Basidiomycota</taxon>
        <taxon>Agaricomycotina</taxon>
        <taxon>Agaricomycetes</taxon>
        <taxon>Polyporales</taxon>
        <taxon>Fomitopsis</taxon>
    </lineage>
</organism>
<evidence type="ECO:0000313" key="2">
    <source>
        <dbReference type="Proteomes" id="UP000015241"/>
    </source>
</evidence>
<reference evidence="1 2" key="1">
    <citation type="journal article" date="2012" name="Science">
        <title>The Paleozoic origin of enzymatic lignin decomposition reconstructed from 31 fungal genomes.</title>
        <authorList>
            <person name="Floudas D."/>
            <person name="Binder M."/>
            <person name="Riley R."/>
            <person name="Barry K."/>
            <person name="Blanchette R.A."/>
            <person name="Henrissat B."/>
            <person name="Martinez A.T."/>
            <person name="Otillar R."/>
            <person name="Spatafora J.W."/>
            <person name="Yadav J.S."/>
            <person name="Aerts A."/>
            <person name="Benoit I."/>
            <person name="Boyd A."/>
            <person name="Carlson A."/>
            <person name="Copeland A."/>
            <person name="Coutinho P.M."/>
            <person name="de Vries R.P."/>
            <person name="Ferreira P."/>
            <person name="Findley K."/>
            <person name="Foster B."/>
            <person name="Gaskell J."/>
            <person name="Glotzer D."/>
            <person name="Gorecki P."/>
            <person name="Heitman J."/>
            <person name="Hesse C."/>
            <person name="Hori C."/>
            <person name="Igarashi K."/>
            <person name="Jurgens J.A."/>
            <person name="Kallen N."/>
            <person name="Kersten P."/>
            <person name="Kohler A."/>
            <person name="Kuees U."/>
            <person name="Kumar T.K.A."/>
            <person name="Kuo A."/>
            <person name="LaButti K."/>
            <person name="Larrondo L.F."/>
            <person name="Lindquist E."/>
            <person name="Ling A."/>
            <person name="Lombard V."/>
            <person name="Lucas S."/>
            <person name="Lundell T."/>
            <person name="Martin R."/>
            <person name="McLaughlin D.J."/>
            <person name="Morgenstern I."/>
            <person name="Morin E."/>
            <person name="Murat C."/>
            <person name="Nagy L.G."/>
            <person name="Nolan M."/>
            <person name="Ohm R.A."/>
            <person name="Patyshakuliyeva A."/>
            <person name="Rokas A."/>
            <person name="Ruiz-Duenas F.J."/>
            <person name="Sabat G."/>
            <person name="Salamov A."/>
            <person name="Samejima M."/>
            <person name="Schmutz J."/>
            <person name="Slot J.C."/>
            <person name="St John F."/>
            <person name="Stenlid J."/>
            <person name="Sun H."/>
            <person name="Sun S."/>
            <person name="Syed K."/>
            <person name="Tsang A."/>
            <person name="Wiebenga A."/>
            <person name="Young D."/>
            <person name="Pisabarro A."/>
            <person name="Eastwood D.C."/>
            <person name="Martin F."/>
            <person name="Cullen D."/>
            <person name="Grigoriev I.V."/>
            <person name="Hibbett D.S."/>
        </authorList>
    </citation>
    <scope>NUCLEOTIDE SEQUENCE</scope>
    <source>
        <strain evidence="2">FP-58527</strain>
    </source>
</reference>
<proteinExistence type="predicted"/>
<evidence type="ECO:0000313" key="1">
    <source>
        <dbReference type="EMBL" id="EPS93817.1"/>
    </source>
</evidence>
<protein>
    <submittedName>
        <fullName evidence="1">Uncharacterized protein</fullName>
    </submittedName>
</protein>
<keyword evidence="2" id="KW-1185">Reference proteome</keyword>
<sequence length="71" mass="7892">MSVMRSLGFGRNSEALLAVSDALQGSSRRISHHSYKMIGYRLNENTRYSCGIVHASDRLSTSAALVRFDWG</sequence>
<dbReference type="EMBL" id="KE504255">
    <property type="protein sequence ID" value="EPS93817.1"/>
    <property type="molecule type" value="Genomic_DNA"/>
</dbReference>
<dbReference type="AlphaFoldDB" id="S8DMF4"/>
<dbReference type="HOGENOM" id="CLU_2740043_0_0_1"/>
<dbReference type="Proteomes" id="UP000015241">
    <property type="component" value="Unassembled WGS sequence"/>
</dbReference>
<name>S8DMF4_FOMSC</name>
<accession>S8DMF4</accession>